<dbReference type="InterPro" id="IPR003594">
    <property type="entry name" value="HATPase_dom"/>
</dbReference>
<evidence type="ECO:0000256" key="1">
    <source>
        <dbReference type="ARBA" id="ARBA00000085"/>
    </source>
</evidence>
<evidence type="ECO:0000256" key="3">
    <source>
        <dbReference type="ARBA" id="ARBA00022553"/>
    </source>
</evidence>
<evidence type="ECO:0000259" key="7">
    <source>
        <dbReference type="PROSITE" id="PS50112"/>
    </source>
</evidence>
<dbReference type="Proteomes" id="UP000264589">
    <property type="component" value="Unassembled WGS sequence"/>
</dbReference>
<dbReference type="SMART" id="SM00387">
    <property type="entry name" value="HATPase_c"/>
    <property type="match status" value="1"/>
</dbReference>
<dbReference type="InterPro" id="IPR000014">
    <property type="entry name" value="PAS"/>
</dbReference>
<comment type="caution">
    <text evidence="8">The sequence shown here is derived from an EMBL/GenBank/DDBJ whole genome shotgun (WGS) entry which is preliminary data.</text>
</comment>
<feature type="domain" description="PAS" evidence="7">
    <location>
        <begin position="33"/>
        <end position="82"/>
    </location>
</feature>
<dbReference type="RefSeq" id="WP_116392550.1">
    <property type="nucleotide sequence ID" value="NZ_QUQO01000001.1"/>
</dbReference>
<dbReference type="PRINTS" id="PR00344">
    <property type="entry name" value="BCTRLSENSOR"/>
</dbReference>
<dbReference type="CDD" id="cd00130">
    <property type="entry name" value="PAS"/>
    <property type="match status" value="1"/>
</dbReference>
<dbReference type="GO" id="GO:0000155">
    <property type="term" value="F:phosphorelay sensor kinase activity"/>
    <property type="evidence" value="ECO:0007669"/>
    <property type="project" value="InterPro"/>
</dbReference>
<dbReference type="AlphaFoldDB" id="A0A371RKD2"/>
<dbReference type="EC" id="2.7.13.3" evidence="2"/>
<comment type="catalytic activity">
    <reaction evidence="1">
        <text>ATP + protein L-histidine = ADP + protein N-phospho-L-histidine.</text>
        <dbReference type="EC" id="2.7.13.3"/>
    </reaction>
</comment>
<dbReference type="InterPro" id="IPR036097">
    <property type="entry name" value="HisK_dim/P_sf"/>
</dbReference>
<evidence type="ECO:0000256" key="2">
    <source>
        <dbReference type="ARBA" id="ARBA00012438"/>
    </source>
</evidence>
<sequence>MLEAFRSRFKSREPGPEVWEGLGDDVIATHGPDGRFCKVSGGSLTTFGLKPEEMSGRRLMEIVAPEFQPSLLSAMAEVADPDGPGWARFEFRLSRECQRGPALEMVLSRIPGGFRSVTRNIEHRLAREAQVRKEARDTMDVAVRHNEQLANFSHELRTPLNAVIGFAGAIHGEQFGPLGSDRYRDYARIIHESGEHLLSLISDILDLNKAEANETAAMMSEESVERLVRFCTDLIHLRADEAGLSVEISVAPGIDKAMLDAKIVRQILLNLLSNALKFTEEGGIIVTAALDGDMLEISVMDSGVGMSPDDLAIVGTRFRQARKEGVRGTRGSGIGLALSKALARVHGGELILQSAAGAGTTAVLRLPYLPVEEKPAVKNIRHTDNVVPLAAARA</sequence>
<dbReference type="OrthoDB" id="9801651at2"/>
<dbReference type="InterPro" id="IPR036890">
    <property type="entry name" value="HATPase_C_sf"/>
</dbReference>
<keyword evidence="9" id="KW-1185">Reference proteome</keyword>
<reference evidence="8 9" key="1">
    <citation type="submission" date="2018-08" db="EMBL/GenBank/DDBJ databases">
        <title>Parvularcula sp. SM1705, isolated from surface water of the South Sea China.</title>
        <authorList>
            <person name="Sun L."/>
        </authorList>
    </citation>
    <scope>NUCLEOTIDE SEQUENCE [LARGE SCALE GENOMIC DNA]</scope>
    <source>
        <strain evidence="8 9">SM1705</strain>
    </source>
</reference>
<dbReference type="Pfam" id="PF00512">
    <property type="entry name" value="HisKA"/>
    <property type="match status" value="1"/>
</dbReference>
<evidence type="ECO:0000256" key="5">
    <source>
        <dbReference type="ARBA" id="ARBA00022777"/>
    </source>
</evidence>
<dbReference type="Pfam" id="PF02518">
    <property type="entry name" value="HATPase_c"/>
    <property type="match status" value="1"/>
</dbReference>
<proteinExistence type="predicted"/>
<dbReference type="InParanoid" id="A0A371RKD2"/>
<dbReference type="Gene3D" id="3.30.565.10">
    <property type="entry name" value="Histidine kinase-like ATPase, C-terminal domain"/>
    <property type="match status" value="1"/>
</dbReference>
<dbReference type="Gene3D" id="1.10.287.130">
    <property type="match status" value="1"/>
</dbReference>
<gene>
    <name evidence="8" type="ORF">DX908_11975</name>
</gene>
<dbReference type="SMART" id="SM00388">
    <property type="entry name" value="HisKA"/>
    <property type="match status" value="1"/>
</dbReference>
<dbReference type="PANTHER" id="PTHR43047">
    <property type="entry name" value="TWO-COMPONENT HISTIDINE PROTEIN KINASE"/>
    <property type="match status" value="1"/>
</dbReference>
<evidence type="ECO:0000259" key="6">
    <source>
        <dbReference type="PROSITE" id="PS50109"/>
    </source>
</evidence>
<dbReference type="EMBL" id="QUQO01000001">
    <property type="protein sequence ID" value="RFB05918.1"/>
    <property type="molecule type" value="Genomic_DNA"/>
</dbReference>
<evidence type="ECO:0000256" key="4">
    <source>
        <dbReference type="ARBA" id="ARBA00022679"/>
    </source>
</evidence>
<dbReference type="SUPFAM" id="SSF55874">
    <property type="entry name" value="ATPase domain of HSP90 chaperone/DNA topoisomerase II/histidine kinase"/>
    <property type="match status" value="1"/>
</dbReference>
<accession>A0A371RKD2</accession>
<organism evidence="8 9">
    <name type="scientific">Parvularcula marina</name>
    <dbReference type="NCBI Taxonomy" id="2292771"/>
    <lineage>
        <taxon>Bacteria</taxon>
        <taxon>Pseudomonadati</taxon>
        <taxon>Pseudomonadota</taxon>
        <taxon>Alphaproteobacteria</taxon>
        <taxon>Parvularculales</taxon>
        <taxon>Parvularculaceae</taxon>
        <taxon>Parvularcula</taxon>
    </lineage>
</organism>
<evidence type="ECO:0000313" key="8">
    <source>
        <dbReference type="EMBL" id="RFB05918.1"/>
    </source>
</evidence>
<dbReference type="Gene3D" id="3.30.450.20">
    <property type="entry name" value="PAS domain"/>
    <property type="match status" value="1"/>
</dbReference>
<evidence type="ECO:0000313" key="9">
    <source>
        <dbReference type="Proteomes" id="UP000264589"/>
    </source>
</evidence>
<keyword evidence="4" id="KW-0808">Transferase</keyword>
<keyword evidence="3" id="KW-0597">Phosphoprotein</keyword>
<dbReference type="CDD" id="cd00082">
    <property type="entry name" value="HisKA"/>
    <property type="match status" value="1"/>
</dbReference>
<dbReference type="InterPro" id="IPR035965">
    <property type="entry name" value="PAS-like_dom_sf"/>
</dbReference>
<dbReference type="InterPro" id="IPR005467">
    <property type="entry name" value="His_kinase_dom"/>
</dbReference>
<protein>
    <recommendedName>
        <fullName evidence="2">histidine kinase</fullName>
        <ecNumber evidence="2">2.7.13.3</ecNumber>
    </recommendedName>
</protein>
<feature type="domain" description="Histidine kinase" evidence="6">
    <location>
        <begin position="151"/>
        <end position="370"/>
    </location>
</feature>
<keyword evidence="5 8" id="KW-0418">Kinase</keyword>
<dbReference type="SUPFAM" id="SSF55785">
    <property type="entry name" value="PYP-like sensor domain (PAS domain)"/>
    <property type="match status" value="1"/>
</dbReference>
<dbReference type="InterPro" id="IPR004358">
    <property type="entry name" value="Sig_transdc_His_kin-like_C"/>
</dbReference>
<dbReference type="InterPro" id="IPR003661">
    <property type="entry name" value="HisK_dim/P_dom"/>
</dbReference>
<dbReference type="PROSITE" id="PS50112">
    <property type="entry name" value="PAS"/>
    <property type="match status" value="1"/>
</dbReference>
<name>A0A371RKD2_9PROT</name>
<dbReference type="SUPFAM" id="SSF47384">
    <property type="entry name" value="Homodimeric domain of signal transducing histidine kinase"/>
    <property type="match status" value="1"/>
</dbReference>
<dbReference type="PROSITE" id="PS50109">
    <property type="entry name" value="HIS_KIN"/>
    <property type="match status" value="1"/>
</dbReference>